<keyword evidence="1" id="KW-0812">Transmembrane</keyword>
<organism evidence="2 3">
    <name type="scientific">Indibacter alkaliphilus (strain CCUG 57479 / KCTC 22604 / LW1)</name>
    <dbReference type="NCBI Taxonomy" id="1189612"/>
    <lineage>
        <taxon>Bacteria</taxon>
        <taxon>Pseudomonadati</taxon>
        <taxon>Bacteroidota</taxon>
        <taxon>Cytophagia</taxon>
        <taxon>Cytophagales</taxon>
        <taxon>Cyclobacteriaceae</taxon>
    </lineage>
</organism>
<dbReference type="Proteomes" id="UP000006073">
    <property type="component" value="Unassembled WGS sequence"/>
</dbReference>
<dbReference type="EMBL" id="ALWO02000021">
    <property type="protein sequence ID" value="EOZ98906.1"/>
    <property type="molecule type" value="Genomic_DNA"/>
</dbReference>
<accession>S2E333</accession>
<sequence length="49" mass="5903">MILDFWQVALNQLFFYLLNPFDKVNNNFVIIFWVFVLLVVTNCYISNVN</sequence>
<reference evidence="2 3" key="1">
    <citation type="journal article" date="2013" name="Genome Announc.">
        <title>Draft Genome Sequence of Indibacter alkaliphilus Strain LW1T, Isolated from Lonar Lake, a Haloalkaline Lake in the Buldana District of Maharashtra, India.</title>
        <authorList>
            <person name="Singh A."/>
            <person name="Kumar Jangir P."/>
            <person name="Sharma R."/>
            <person name="Singh A."/>
            <person name="Kumar Pinnaka A."/>
            <person name="Shivaji S."/>
        </authorList>
    </citation>
    <scope>NUCLEOTIDE SEQUENCE [LARGE SCALE GENOMIC DNA]</scope>
    <source>
        <strain evidence="3">CCUG 57479 / KCTC 22604 / LW1</strain>
    </source>
</reference>
<dbReference type="AlphaFoldDB" id="S2E333"/>
<keyword evidence="3" id="KW-1185">Reference proteome</keyword>
<protein>
    <submittedName>
        <fullName evidence="2">Uncharacterized protein</fullName>
    </submittedName>
</protein>
<evidence type="ECO:0000313" key="2">
    <source>
        <dbReference type="EMBL" id="EOZ98906.1"/>
    </source>
</evidence>
<keyword evidence="1" id="KW-0472">Membrane</keyword>
<comment type="caution">
    <text evidence="2">The sequence shown here is derived from an EMBL/GenBank/DDBJ whole genome shotgun (WGS) entry which is preliminary data.</text>
</comment>
<feature type="transmembrane region" description="Helical" evidence="1">
    <location>
        <begin position="28"/>
        <end position="45"/>
    </location>
</feature>
<name>S2E333_INDAL</name>
<evidence type="ECO:0000256" key="1">
    <source>
        <dbReference type="SAM" id="Phobius"/>
    </source>
</evidence>
<keyword evidence="1" id="KW-1133">Transmembrane helix</keyword>
<gene>
    <name evidence="2" type="ORF">A33Q_0889</name>
</gene>
<evidence type="ECO:0000313" key="3">
    <source>
        <dbReference type="Proteomes" id="UP000006073"/>
    </source>
</evidence>
<proteinExistence type="predicted"/>